<dbReference type="EC" id="4.6.1.13" evidence="2"/>
<dbReference type="CDD" id="cd08586">
    <property type="entry name" value="PI-PLCc_BcPLC_like"/>
    <property type="match status" value="1"/>
</dbReference>
<comment type="catalytic activity">
    <reaction evidence="1">
        <text>a 1,2-diacyl-sn-glycero-3-phospho-(1D-myo-inositol) = 1D-myo-inositol 1,2-cyclic phosphate + a 1,2-diacyl-sn-glycerol</text>
        <dbReference type="Rhea" id="RHEA:17093"/>
        <dbReference type="ChEBI" id="CHEBI:17815"/>
        <dbReference type="ChEBI" id="CHEBI:57880"/>
        <dbReference type="ChEBI" id="CHEBI:58484"/>
        <dbReference type="EC" id="4.6.1.13"/>
    </reaction>
</comment>
<keyword evidence="9" id="KW-1185">Reference proteome</keyword>
<dbReference type="EMBL" id="JBBDHD010000001">
    <property type="protein sequence ID" value="MFH7593619.1"/>
    <property type="molecule type" value="Genomic_DNA"/>
</dbReference>
<dbReference type="SUPFAM" id="SSF51695">
    <property type="entry name" value="PLC-like phosphodiesterases"/>
    <property type="match status" value="1"/>
</dbReference>
<evidence type="ECO:0000256" key="1">
    <source>
        <dbReference type="ARBA" id="ARBA00001316"/>
    </source>
</evidence>
<accession>A0ABW7P5K9</accession>
<organism evidence="8 9">
    <name type="scientific">Streptomyces racemochromogenes</name>
    <dbReference type="NCBI Taxonomy" id="67353"/>
    <lineage>
        <taxon>Bacteria</taxon>
        <taxon>Bacillati</taxon>
        <taxon>Actinomycetota</taxon>
        <taxon>Actinomycetes</taxon>
        <taxon>Kitasatosporales</taxon>
        <taxon>Streptomycetaceae</taxon>
        <taxon>Streptomyces</taxon>
    </lineage>
</organism>
<protein>
    <recommendedName>
        <fullName evidence="3">1-phosphatidylinositol phosphodiesterase</fullName>
        <ecNumber evidence="2">4.6.1.13</ecNumber>
    </recommendedName>
    <alternativeName>
        <fullName evidence="4">Phosphatidylinositol diacylglycerol-lyase</fullName>
    </alternativeName>
    <alternativeName>
        <fullName evidence="5">Phosphatidylinositol-specific phospholipase C</fullName>
    </alternativeName>
</protein>
<keyword evidence="6" id="KW-0732">Signal</keyword>
<comment type="caution">
    <text evidence="8">The sequence shown here is derived from an EMBL/GenBank/DDBJ whole genome shotgun (WGS) entry which is preliminary data.</text>
</comment>
<evidence type="ECO:0000256" key="2">
    <source>
        <dbReference type="ARBA" id="ARBA00012581"/>
    </source>
</evidence>
<sequence>MALDRRTFLTGALAAGAGAAALGLGAAAPASARGRALRRPAPGTLGTQDWMAGLADSTALQRMTIPGTHDSGARQGGLYVACQNTSIAEQLDSGIRFLDVRCRVTGGSFAIHHAAFFQNLMFGDVLVACADFLAAHPSETVLMRVKQEYSTESDATFRAVFDDYLDHRGWRPLFRIADTLPTLGQARGRVVLLADNAGLPGLRYGDGGVFDIQDDYNTEPFAKIGRIENQFRKAVQQPGRLFVNYTSTAAYMPPRWNSDRLNPQVHAFVDGGELAGRTGLGIVPMDFPNTRSGLVASLIRHN</sequence>
<dbReference type="PROSITE" id="PS51318">
    <property type="entry name" value="TAT"/>
    <property type="match status" value="1"/>
</dbReference>
<evidence type="ECO:0000259" key="7">
    <source>
        <dbReference type="SMART" id="SM00148"/>
    </source>
</evidence>
<name>A0ABW7P5K9_9ACTN</name>
<dbReference type="Gene3D" id="3.20.20.190">
    <property type="entry name" value="Phosphatidylinositol (PI) phosphodiesterase"/>
    <property type="match status" value="1"/>
</dbReference>
<dbReference type="RefSeq" id="WP_395507589.1">
    <property type="nucleotide sequence ID" value="NZ_JBBDHD010000001.1"/>
</dbReference>
<dbReference type="PROSITE" id="PS50007">
    <property type="entry name" value="PIPLC_X_DOMAIN"/>
    <property type="match status" value="1"/>
</dbReference>
<evidence type="ECO:0000313" key="9">
    <source>
        <dbReference type="Proteomes" id="UP001610631"/>
    </source>
</evidence>
<feature type="domain" description="Phosphatidylinositol-specific phospholipase C X" evidence="7">
    <location>
        <begin position="56"/>
        <end position="195"/>
    </location>
</feature>
<dbReference type="SMART" id="SM00148">
    <property type="entry name" value="PLCXc"/>
    <property type="match status" value="1"/>
</dbReference>
<dbReference type="InterPro" id="IPR000909">
    <property type="entry name" value="PLipase_C_PInositol-sp_X_dom"/>
</dbReference>
<dbReference type="InterPro" id="IPR051057">
    <property type="entry name" value="PI-PLC_domain"/>
</dbReference>
<dbReference type="InterPro" id="IPR006311">
    <property type="entry name" value="TAT_signal"/>
</dbReference>
<reference evidence="8 9" key="1">
    <citation type="submission" date="2024-03" db="EMBL/GenBank/DDBJ databases">
        <title>Whole genome sequencing of Streptomyces racemochromogenes, to identify antimicrobial biosynthetic gene clusters.</title>
        <authorList>
            <person name="Suryawanshi P."/>
            <person name="Krishnaraj P.U."/>
            <person name="Arun Y.P."/>
            <person name="Suryawanshi M.P."/>
            <person name="Rakshit O."/>
        </authorList>
    </citation>
    <scope>NUCLEOTIDE SEQUENCE [LARGE SCALE GENOMIC DNA]</scope>
    <source>
        <strain evidence="8 9">AUDT626</strain>
    </source>
</reference>
<evidence type="ECO:0000256" key="5">
    <source>
        <dbReference type="ARBA" id="ARBA00030782"/>
    </source>
</evidence>
<evidence type="ECO:0000256" key="3">
    <source>
        <dbReference type="ARBA" id="ARBA00019758"/>
    </source>
</evidence>
<dbReference type="PANTHER" id="PTHR13593:SF113">
    <property type="entry name" value="SI:DKEY-266F7.9"/>
    <property type="match status" value="1"/>
</dbReference>
<proteinExistence type="predicted"/>
<dbReference type="PANTHER" id="PTHR13593">
    <property type="match status" value="1"/>
</dbReference>
<dbReference type="Pfam" id="PF00388">
    <property type="entry name" value="PI-PLC-X"/>
    <property type="match status" value="1"/>
</dbReference>
<gene>
    <name evidence="8" type="ORF">WDV06_00740</name>
</gene>
<evidence type="ECO:0000256" key="6">
    <source>
        <dbReference type="SAM" id="SignalP"/>
    </source>
</evidence>
<feature type="signal peptide" evidence="6">
    <location>
        <begin position="1"/>
        <end position="32"/>
    </location>
</feature>
<dbReference type="Proteomes" id="UP001610631">
    <property type="component" value="Unassembled WGS sequence"/>
</dbReference>
<evidence type="ECO:0000256" key="4">
    <source>
        <dbReference type="ARBA" id="ARBA00030474"/>
    </source>
</evidence>
<dbReference type="InterPro" id="IPR017946">
    <property type="entry name" value="PLC-like_Pdiesterase_TIM-brl"/>
</dbReference>
<feature type="chain" id="PRO_5045695257" description="1-phosphatidylinositol phosphodiesterase" evidence="6">
    <location>
        <begin position="33"/>
        <end position="302"/>
    </location>
</feature>
<evidence type="ECO:0000313" key="8">
    <source>
        <dbReference type="EMBL" id="MFH7593619.1"/>
    </source>
</evidence>